<dbReference type="EMBL" id="OCST01000004">
    <property type="protein sequence ID" value="SOE71103.1"/>
    <property type="molecule type" value="Genomic_DNA"/>
</dbReference>
<name>A0A2C8ZY61_9MICO</name>
<dbReference type="AlphaFoldDB" id="A0A2C8ZY61"/>
<dbReference type="InterPro" id="IPR036102">
    <property type="entry name" value="OsmC/Ohrsf"/>
</dbReference>
<dbReference type="Gene3D" id="3.30.300.20">
    <property type="match status" value="1"/>
</dbReference>
<dbReference type="InterPro" id="IPR015946">
    <property type="entry name" value="KH_dom-like_a/b"/>
</dbReference>
<sequence length="158" mass="16772">MPIHEKGTILAFDLSATGEGVLQEVSIAGSAHTIRAEGHPAFGGTDSAPSPLDYVLAAYVSCNQVTSKIVALGQNIVLGEFTGRIEADLDNSVLVLGAEGNPNFSRVKLTVELETELNDAAFDEFVAEVGRRCPLTQLFVRAGVEVSSDWTNKVLARV</sequence>
<dbReference type="InterPro" id="IPR052924">
    <property type="entry name" value="OsmC/Ohr_hydroprdx_reductase"/>
</dbReference>
<dbReference type="SUPFAM" id="SSF82784">
    <property type="entry name" value="OsmC-like"/>
    <property type="match status" value="1"/>
</dbReference>
<reference evidence="1 2" key="1">
    <citation type="submission" date="2017-09" db="EMBL/GenBank/DDBJ databases">
        <authorList>
            <person name="Ehlers B."/>
            <person name="Leendertz F.H."/>
        </authorList>
    </citation>
    <scope>NUCLEOTIDE SEQUENCE [LARGE SCALE GENOMIC DNA]</scope>
    <source>
        <strain evidence="1 2">CGMCC 1.05381</strain>
    </source>
</reference>
<evidence type="ECO:0000313" key="2">
    <source>
        <dbReference type="Proteomes" id="UP000219440"/>
    </source>
</evidence>
<dbReference type="PANTHER" id="PTHR35368:SF1">
    <property type="entry name" value="HYDROPEROXIDE REDUCTASE"/>
    <property type="match status" value="1"/>
</dbReference>
<dbReference type="RefSeq" id="WP_097061430.1">
    <property type="nucleotide sequence ID" value="NZ_BMLC01000003.1"/>
</dbReference>
<proteinExistence type="predicted"/>
<dbReference type="Pfam" id="PF02566">
    <property type="entry name" value="OsmC"/>
    <property type="match status" value="1"/>
</dbReference>
<evidence type="ECO:0000313" key="1">
    <source>
        <dbReference type="EMBL" id="SOE71103.1"/>
    </source>
</evidence>
<protein>
    <submittedName>
        <fullName evidence="1">Uncharacterized OsmC-related protein</fullName>
    </submittedName>
</protein>
<dbReference type="PANTHER" id="PTHR35368">
    <property type="entry name" value="HYDROPEROXIDE REDUCTASE"/>
    <property type="match status" value="1"/>
</dbReference>
<keyword evidence="2" id="KW-1185">Reference proteome</keyword>
<dbReference type="InterPro" id="IPR003718">
    <property type="entry name" value="OsmC/Ohr_fam"/>
</dbReference>
<gene>
    <name evidence="1" type="ORF">SAMN06296378_2400</name>
</gene>
<accession>A0A2C8ZY61</accession>
<dbReference type="Proteomes" id="UP000219440">
    <property type="component" value="Unassembled WGS sequence"/>
</dbReference>
<organism evidence="1 2">
    <name type="scientific">Salinibacterium xinjiangense</name>
    <dbReference type="NCBI Taxonomy" id="386302"/>
    <lineage>
        <taxon>Bacteria</taxon>
        <taxon>Bacillati</taxon>
        <taxon>Actinomycetota</taxon>
        <taxon>Actinomycetes</taxon>
        <taxon>Micrococcales</taxon>
        <taxon>Microbacteriaceae</taxon>
        <taxon>Salinibacterium</taxon>
    </lineage>
</organism>
<dbReference type="OrthoDB" id="9811389at2"/>